<reference evidence="2 3" key="1">
    <citation type="submission" date="2017-11" db="EMBL/GenBank/DDBJ databases">
        <title>Genome-resolved metagenomics identifies genetic mobility, metabolic interactions, and unexpected diversity in perchlorate-reducing communities.</title>
        <authorList>
            <person name="Barnum T.P."/>
            <person name="Figueroa I.A."/>
            <person name="Carlstrom C.I."/>
            <person name="Lucas L.N."/>
            <person name="Engelbrektson A.L."/>
            <person name="Coates J.D."/>
        </authorList>
    </citation>
    <scope>NUCLEOTIDE SEQUENCE [LARGE SCALE GENOMIC DNA]</scope>
    <source>
        <strain evidence="2">BM706</strain>
    </source>
</reference>
<feature type="signal peptide" evidence="1">
    <location>
        <begin position="1"/>
        <end position="19"/>
    </location>
</feature>
<dbReference type="EMBL" id="PKTG01000083">
    <property type="protein sequence ID" value="PLX17718.1"/>
    <property type="molecule type" value="Genomic_DNA"/>
</dbReference>
<feature type="chain" id="PRO_5014878929" evidence="1">
    <location>
        <begin position="20"/>
        <end position="146"/>
    </location>
</feature>
<keyword evidence="1" id="KW-0732">Signal</keyword>
<evidence type="ECO:0000313" key="3">
    <source>
        <dbReference type="Proteomes" id="UP000234857"/>
    </source>
</evidence>
<dbReference type="Proteomes" id="UP000234857">
    <property type="component" value="Unassembled WGS sequence"/>
</dbReference>
<comment type="caution">
    <text evidence="2">The sequence shown here is derived from an EMBL/GenBank/DDBJ whole genome shotgun (WGS) entry which is preliminary data.</text>
</comment>
<name>A0A2N5ZG82_MUIH1</name>
<dbReference type="AlphaFoldDB" id="A0A2N5ZG82"/>
<accession>A0A2N5ZG82</accession>
<gene>
    <name evidence="2" type="ORF">C0601_06720</name>
</gene>
<sequence>MRLIITFMITAFFSICITAAPVCTVDENGHYSCSFELPDTESVEREYKEGTFEIIIGSKDKNDKFFIDTVKSLVFFEDKRVILDKDDVEEILELLYSQEKDIKNSICYLKVFSSNYGEFYLKINRSKKETIFNKIEKIIKKGKTDL</sequence>
<proteinExistence type="predicted"/>
<evidence type="ECO:0000313" key="2">
    <source>
        <dbReference type="EMBL" id="PLX17718.1"/>
    </source>
</evidence>
<organism evidence="2 3">
    <name type="scientific">Muiribacterium halophilum</name>
    <dbReference type="NCBI Taxonomy" id="2053465"/>
    <lineage>
        <taxon>Bacteria</taxon>
        <taxon>Candidatus Muiribacteriota</taxon>
        <taxon>Candidatus Muiribacteriia</taxon>
        <taxon>Candidatus Muiribacteriales</taxon>
        <taxon>Candidatus Muiribacteriaceae</taxon>
        <taxon>Candidatus Muiribacterium</taxon>
    </lineage>
</organism>
<evidence type="ECO:0000256" key="1">
    <source>
        <dbReference type="SAM" id="SignalP"/>
    </source>
</evidence>
<protein>
    <submittedName>
        <fullName evidence="2">Uncharacterized protein</fullName>
    </submittedName>
</protein>